<dbReference type="AlphaFoldDB" id="A0A1H8Y2V7"/>
<protein>
    <submittedName>
        <fullName evidence="1">Uncharacterized protein</fullName>
    </submittedName>
</protein>
<evidence type="ECO:0000313" key="2">
    <source>
        <dbReference type="Proteomes" id="UP000198582"/>
    </source>
</evidence>
<evidence type="ECO:0000313" key="1">
    <source>
        <dbReference type="EMBL" id="SEP46515.1"/>
    </source>
</evidence>
<accession>A0A1H8Y2V7</accession>
<keyword evidence="2" id="KW-1185">Reference proteome</keyword>
<dbReference type="STRING" id="394193.SAMN04489732_110274"/>
<dbReference type="EMBL" id="FOEF01000010">
    <property type="protein sequence ID" value="SEP46515.1"/>
    <property type="molecule type" value="Genomic_DNA"/>
</dbReference>
<dbReference type="Proteomes" id="UP000198582">
    <property type="component" value="Unassembled WGS sequence"/>
</dbReference>
<dbReference type="OrthoDB" id="4568212at2"/>
<dbReference type="RefSeq" id="WP_143086262.1">
    <property type="nucleotide sequence ID" value="NZ_FOEF01000010.1"/>
</dbReference>
<sequence length="73" mass="8435">MREKLLQPFPDKSDDLTHTDLARINLDPTYLISRHVAIYAPRNRSDLQIHPDVLFALRLTDKPSSDSPPRARK</sequence>
<gene>
    <name evidence="1" type="ORF">SAMN04489732_110274</name>
</gene>
<proteinExistence type="predicted"/>
<name>A0A1H8Y2V7_9PSEU</name>
<reference evidence="1 2" key="1">
    <citation type="submission" date="2016-10" db="EMBL/GenBank/DDBJ databases">
        <authorList>
            <person name="de Groot N.N."/>
        </authorList>
    </citation>
    <scope>NUCLEOTIDE SEQUENCE [LARGE SCALE GENOMIC DNA]</scope>
    <source>
        <strain evidence="1 2">DSM 44993</strain>
    </source>
</reference>
<organism evidence="1 2">
    <name type="scientific">Amycolatopsis saalfeldensis</name>
    <dbReference type="NCBI Taxonomy" id="394193"/>
    <lineage>
        <taxon>Bacteria</taxon>
        <taxon>Bacillati</taxon>
        <taxon>Actinomycetota</taxon>
        <taxon>Actinomycetes</taxon>
        <taxon>Pseudonocardiales</taxon>
        <taxon>Pseudonocardiaceae</taxon>
        <taxon>Amycolatopsis</taxon>
    </lineage>
</organism>